<dbReference type="CDD" id="cd00063">
    <property type="entry name" value="FN3"/>
    <property type="match status" value="9"/>
</dbReference>
<comment type="caution">
    <text evidence="4">The sequence shown here is derived from an EMBL/GenBank/DDBJ whole genome shotgun (WGS) entry which is preliminary data.</text>
</comment>
<evidence type="ECO:0000256" key="1">
    <source>
        <dbReference type="SAM" id="MobiDB-lite"/>
    </source>
</evidence>
<dbReference type="PRINTS" id="PR00014">
    <property type="entry name" value="FNTYPEIII"/>
</dbReference>
<keyword evidence="2" id="KW-0472">Membrane</keyword>
<dbReference type="PANTHER" id="PTHR24099">
    <property type="entry name" value="E3 UBIQUITIN-PROTEIN LIGASE TRIM36-RELATED"/>
    <property type="match status" value="1"/>
</dbReference>
<evidence type="ECO:0000256" key="2">
    <source>
        <dbReference type="SAM" id="Phobius"/>
    </source>
</evidence>
<name>A0ABP0GH25_CLALP</name>
<organism evidence="4 5">
    <name type="scientific">Clavelina lepadiformis</name>
    <name type="common">Light-bulb sea squirt</name>
    <name type="synonym">Ascidia lepadiformis</name>
    <dbReference type="NCBI Taxonomy" id="159417"/>
    <lineage>
        <taxon>Eukaryota</taxon>
        <taxon>Metazoa</taxon>
        <taxon>Chordata</taxon>
        <taxon>Tunicata</taxon>
        <taxon>Ascidiacea</taxon>
        <taxon>Aplousobranchia</taxon>
        <taxon>Clavelinidae</taxon>
        <taxon>Clavelina</taxon>
    </lineage>
</organism>
<accession>A0ABP0GH25</accession>
<evidence type="ECO:0000313" key="5">
    <source>
        <dbReference type="Proteomes" id="UP001642483"/>
    </source>
</evidence>
<dbReference type="PANTHER" id="PTHR24099:SF11">
    <property type="entry name" value="FIBRONECTIN TYPE III DOMAIN-CONTAINING 3BA-RELATED"/>
    <property type="match status" value="1"/>
</dbReference>
<feature type="domain" description="Fibronectin type-III" evidence="3">
    <location>
        <begin position="940"/>
        <end position="1038"/>
    </location>
</feature>
<keyword evidence="2" id="KW-1133">Transmembrane helix</keyword>
<feature type="domain" description="Fibronectin type-III" evidence="3">
    <location>
        <begin position="338"/>
        <end position="441"/>
    </location>
</feature>
<dbReference type="Gene3D" id="2.60.40.10">
    <property type="entry name" value="Immunoglobulins"/>
    <property type="match status" value="9"/>
</dbReference>
<feature type="domain" description="Fibronectin type-III" evidence="3">
    <location>
        <begin position="541"/>
        <end position="630"/>
    </location>
</feature>
<dbReference type="InterPro" id="IPR050617">
    <property type="entry name" value="E3_ligase_FN3/SPRY"/>
</dbReference>
<feature type="domain" description="Fibronectin type-III" evidence="3">
    <location>
        <begin position="732"/>
        <end position="827"/>
    </location>
</feature>
<dbReference type="InterPro" id="IPR003961">
    <property type="entry name" value="FN3_dom"/>
</dbReference>
<evidence type="ECO:0000259" key="3">
    <source>
        <dbReference type="PROSITE" id="PS50853"/>
    </source>
</evidence>
<feature type="domain" description="Fibronectin type-III" evidence="3">
    <location>
        <begin position="1132"/>
        <end position="1247"/>
    </location>
</feature>
<feature type="domain" description="Fibronectin type-III" evidence="3">
    <location>
        <begin position="831"/>
        <end position="921"/>
    </location>
</feature>
<reference evidence="4 5" key="1">
    <citation type="submission" date="2024-02" db="EMBL/GenBank/DDBJ databases">
        <authorList>
            <person name="Daric V."/>
            <person name="Darras S."/>
        </authorList>
    </citation>
    <scope>NUCLEOTIDE SEQUENCE [LARGE SCALE GENOMIC DNA]</scope>
</reference>
<feature type="transmembrane region" description="Helical" evidence="2">
    <location>
        <begin position="1308"/>
        <end position="1331"/>
    </location>
</feature>
<feature type="region of interest" description="Disordered" evidence="1">
    <location>
        <begin position="168"/>
        <end position="209"/>
    </location>
</feature>
<feature type="compositionally biased region" description="Basic and acidic residues" evidence="1">
    <location>
        <begin position="1260"/>
        <end position="1279"/>
    </location>
</feature>
<dbReference type="InterPro" id="IPR036116">
    <property type="entry name" value="FN3_sf"/>
</dbReference>
<dbReference type="EMBL" id="CAWYQH010000119">
    <property type="protein sequence ID" value="CAK8691037.1"/>
    <property type="molecule type" value="Genomic_DNA"/>
</dbReference>
<dbReference type="SMART" id="SM00060">
    <property type="entry name" value="FN3"/>
    <property type="match status" value="9"/>
</dbReference>
<feature type="region of interest" description="Disordered" evidence="1">
    <location>
        <begin position="431"/>
        <end position="453"/>
    </location>
</feature>
<keyword evidence="2" id="KW-0812">Transmembrane</keyword>
<keyword evidence="5" id="KW-1185">Reference proteome</keyword>
<protein>
    <recommendedName>
        <fullName evidence="3">Fibronectin type-III domain-containing protein</fullName>
    </recommendedName>
</protein>
<feature type="region of interest" description="Disordered" evidence="1">
    <location>
        <begin position="1240"/>
        <end position="1302"/>
    </location>
</feature>
<feature type="compositionally biased region" description="Basic and acidic residues" evidence="1">
    <location>
        <begin position="168"/>
        <end position="181"/>
    </location>
</feature>
<evidence type="ECO:0000313" key="4">
    <source>
        <dbReference type="EMBL" id="CAK8691037.1"/>
    </source>
</evidence>
<dbReference type="Pfam" id="PF00041">
    <property type="entry name" value="fn3"/>
    <property type="match status" value="7"/>
</dbReference>
<gene>
    <name evidence="4" type="ORF">CVLEPA_LOCUS23584</name>
</gene>
<dbReference type="Proteomes" id="UP001642483">
    <property type="component" value="Unassembled WGS sequence"/>
</dbReference>
<dbReference type="PROSITE" id="PS50853">
    <property type="entry name" value="FN3"/>
    <property type="match status" value="9"/>
</dbReference>
<feature type="domain" description="Fibronectin type-III" evidence="3">
    <location>
        <begin position="445"/>
        <end position="537"/>
    </location>
</feature>
<dbReference type="InterPro" id="IPR013783">
    <property type="entry name" value="Ig-like_fold"/>
</dbReference>
<feature type="domain" description="Fibronectin type-III" evidence="3">
    <location>
        <begin position="1039"/>
        <end position="1130"/>
    </location>
</feature>
<dbReference type="SUPFAM" id="SSF49265">
    <property type="entry name" value="Fibronectin type III"/>
    <property type="match status" value="6"/>
</dbReference>
<proteinExistence type="predicted"/>
<feature type="domain" description="Fibronectin type-III" evidence="3">
    <location>
        <begin position="634"/>
        <end position="727"/>
    </location>
</feature>
<sequence>MPVPTMENSDLPGQVTPGINENSIAAIASSNYQARDGGALPENMILMQVNPGETFTIQTEDGNVKNITGPAQVPMVSPTGAIPPIYVPPGYVSHVIEENGVRRVIVIPSSALGLDGPTGFINPHSMHVNMQPVHPGVFAPTIIQNCRPEFFQLPPRSPVYVTEDVHLPDISEPSHSHDQLPEMHPNGSYSTSAHSNDQHSKDSNEEASTTTLLATVASSGSCSVTASPSSSCTSSPGGNYEPGLLISANEHQAQKSSACVMPDVVPQTNFVNSHLMAVPNFPTAFSTHQFPETFVPVPSSTVAQDDEQLKHDHFHSEANNATATSTQTYQTMTELLAATRKPEVLDIKPKSARVVWSQLPIHQVTSEVKQKLNEAAILFDLRLCNHRKDTGKFQSVYKGLEHKHVLHDLRPASDYSVKLYAIYNKQEGESSEVTSFRTPSCPPEAPQAPKSTNRTKNSILLKWTAPLDNGEKISKYHLEWDEGNLGSPFQPLFSNSQRQFKAVKLMPSHSYTFRLAAENKMGKSPWSPSVSFPTSGTVPGAPDAPRLTKAMVKSLTLAWAKPAGEVTGYTLEMNDESTGYGFRPEYDGVELKYVVKNLVRSTHYKFRLSAYNKEGKSKWSEVASYVTCPDKPQSPGKPHVKGGIHARFFRLIWDAPKDNGGSQISEYVMEMSKDKGRPMEVIYNGPDQECSVEELEPGHSYRLRVFCRTSGGTSMPSDVAMVTTPPVIPGQCDTPMLAFRPKSTCITIKWDPPSYAGGTTITCYEASCIPTAYVDTVEHSIAYKGPELSCVVGSLRPGTEYSFAVRAENKVGIGPWSNTLAVVTSPGSPDKPAIPDATVLSPTSVHLQWNAPESNGADITNYKLMWGGAQSSMLACLTGPVLVHPLQTLSPNTVYYYSLQAVNSIGHSPISEVGSVCTPPSAPDRVTGLRHAAVTDEGDSDVDLTRFMTTATSTAIEWNAPCDNGSEITSYKIHIMECSSRKLGSDSEDNLIESEGSGTYYRATNLSPDTDYSIKVCAVNNIGCGGFGSSLRLHTKPLPPDAPKLTCVQTTTNSLKLKWGNGQSSVNSTQYLLQMHDKNGRFITIYRGSNFVHRVQKLNENTAYRFRINASNAEGAGHFSPTFSFATPPQIPPTAEAPVVSLVKATYCEVSWPRIEPIRGDSIQYRVCLEPTNPAVQPVDRTCEGACYTIEPLQPSTEYRFRVAAVRITSSLRDHHHDDSSSSEAGDDYNALQGPFSNSVSFVTPDGEPGEEGTVAEPRFIPRSEPVRLSEPEPVKTEKNTPVLVKPVAQTTSSPDAEQESLSDDKKAAIWLALYLLSAIIIAFALQFFYVK</sequence>